<feature type="domain" description="Flagellar assembly protein FliH/Type III secretion system HrpE" evidence="11">
    <location>
        <begin position="200"/>
        <end position="317"/>
    </location>
</feature>
<evidence type="ECO:0000256" key="1">
    <source>
        <dbReference type="ARBA" id="ARBA00003041"/>
    </source>
</evidence>
<evidence type="ECO:0000256" key="8">
    <source>
        <dbReference type="ARBA" id="ARBA00022927"/>
    </source>
</evidence>
<evidence type="ECO:0000313" key="12">
    <source>
        <dbReference type="EMBL" id="NWH03480.1"/>
    </source>
</evidence>
<dbReference type="InterPro" id="IPR018035">
    <property type="entry name" value="Flagellar_FliH/T3SS_HrpE"/>
</dbReference>
<feature type="compositionally biased region" description="Basic and acidic residues" evidence="10">
    <location>
        <begin position="1"/>
        <end position="13"/>
    </location>
</feature>
<keyword evidence="12" id="KW-0966">Cell projection</keyword>
<feature type="region of interest" description="Disordered" evidence="10">
    <location>
        <begin position="87"/>
        <end position="127"/>
    </location>
</feature>
<gene>
    <name evidence="12" type="ORF">HXW94_00460</name>
</gene>
<dbReference type="PANTHER" id="PTHR34982:SF1">
    <property type="entry name" value="FLAGELLAR ASSEMBLY PROTEIN FLIH"/>
    <property type="match status" value="1"/>
</dbReference>
<keyword evidence="12" id="KW-0282">Flagellum</keyword>
<keyword evidence="9" id="KW-1006">Bacterial flagellum protein export</keyword>
<dbReference type="EMBL" id="JACADJ010000001">
    <property type="protein sequence ID" value="NWH03480.1"/>
    <property type="molecule type" value="Genomic_DNA"/>
</dbReference>
<keyword evidence="13" id="KW-1185">Reference proteome</keyword>
<dbReference type="GO" id="GO:0071973">
    <property type="term" value="P:bacterial-type flagellum-dependent cell motility"/>
    <property type="evidence" value="ECO:0007669"/>
    <property type="project" value="InterPro"/>
</dbReference>
<evidence type="ECO:0000256" key="2">
    <source>
        <dbReference type="ARBA" id="ARBA00004496"/>
    </source>
</evidence>
<reference evidence="12 13" key="1">
    <citation type="submission" date="2020-06" db="EMBL/GenBank/DDBJ databases">
        <title>High-quality draft genome of sulfate reducer Desulfobacter latus type strain AcrS2 isolated from marine sediment.</title>
        <authorList>
            <person name="Hoppe M."/>
            <person name="Larsen C.K."/>
            <person name="Marshall I.P.G."/>
            <person name="Schramm A."/>
            <person name="Marietou A.G."/>
        </authorList>
    </citation>
    <scope>NUCLEOTIDE SEQUENCE [LARGE SCALE GENOMIC DNA]</scope>
    <source>
        <strain evidence="12 13">AcRS2</strain>
    </source>
</reference>
<dbReference type="AlphaFoldDB" id="A0A850STY9"/>
<dbReference type="GO" id="GO:0044781">
    <property type="term" value="P:bacterial-type flagellum organization"/>
    <property type="evidence" value="ECO:0007669"/>
    <property type="project" value="UniProtKB-KW"/>
</dbReference>
<evidence type="ECO:0000256" key="6">
    <source>
        <dbReference type="ARBA" id="ARBA00022490"/>
    </source>
</evidence>
<keyword evidence="12" id="KW-0969">Cilium</keyword>
<comment type="caution">
    <text evidence="12">The sequence shown here is derived from an EMBL/GenBank/DDBJ whole genome shotgun (WGS) entry which is preliminary data.</text>
</comment>
<keyword evidence="5" id="KW-0813">Transport</keyword>
<keyword evidence="6" id="KW-0963">Cytoplasm</keyword>
<evidence type="ECO:0000313" key="13">
    <source>
        <dbReference type="Proteomes" id="UP000553343"/>
    </source>
</evidence>
<dbReference type="GO" id="GO:0015031">
    <property type="term" value="P:protein transport"/>
    <property type="evidence" value="ECO:0007669"/>
    <property type="project" value="UniProtKB-KW"/>
</dbReference>
<protein>
    <recommendedName>
        <fullName evidence="4">Flagellar assembly protein FliH</fullName>
    </recommendedName>
</protein>
<dbReference type="GO" id="GO:0005829">
    <property type="term" value="C:cytosol"/>
    <property type="evidence" value="ECO:0007669"/>
    <property type="project" value="TreeGrafter"/>
</dbReference>
<dbReference type="InterPro" id="IPR000563">
    <property type="entry name" value="Flag_FliH"/>
</dbReference>
<evidence type="ECO:0000256" key="10">
    <source>
        <dbReference type="SAM" id="MobiDB-lite"/>
    </source>
</evidence>
<comment type="similarity">
    <text evidence="3">Belongs to the FliH family.</text>
</comment>
<evidence type="ECO:0000259" key="11">
    <source>
        <dbReference type="Pfam" id="PF02108"/>
    </source>
</evidence>
<dbReference type="PRINTS" id="PR01003">
    <property type="entry name" value="FLGFLIH"/>
</dbReference>
<evidence type="ECO:0000256" key="4">
    <source>
        <dbReference type="ARBA" id="ARBA00016507"/>
    </source>
</evidence>
<evidence type="ECO:0000256" key="9">
    <source>
        <dbReference type="ARBA" id="ARBA00023225"/>
    </source>
</evidence>
<keyword evidence="8" id="KW-0653">Protein transport</keyword>
<evidence type="ECO:0000256" key="7">
    <source>
        <dbReference type="ARBA" id="ARBA00022795"/>
    </source>
</evidence>
<proteinExistence type="inferred from homology"/>
<dbReference type="PANTHER" id="PTHR34982">
    <property type="entry name" value="YOP PROTEINS TRANSLOCATION PROTEIN L"/>
    <property type="match status" value="1"/>
</dbReference>
<dbReference type="Proteomes" id="UP000553343">
    <property type="component" value="Unassembled WGS sequence"/>
</dbReference>
<dbReference type="RefSeq" id="WP_178364936.1">
    <property type="nucleotide sequence ID" value="NZ_JACADJ010000001.1"/>
</dbReference>
<keyword evidence="7" id="KW-1005">Bacterial flagellum biogenesis</keyword>
<dbReference type="InterPro" id="IPR051472">
    <property type="entry name" value="T3SS_Stator/FliH"/>
</dbReference>
<accession>A0A850STY9</accession>
<evidence type="ECO:0000256" key="3">
    <source>
        <dbReference type="ARBA" id="ARBA00006602"/>
    </source>
</evidence>
<sequence>MSLSDQEKHKEGRSLPQDDGFKAIDVGSLDSFDGEVSLKRPDAEPDFDRFTLLFDPLEVERTEGGFDAVYKVTQQLKEEFFEPLIQSADADTDESAANLAVSDSALAQTRNTDESNEDPTPEEQGFAEGYEKGMSQGLEKGLSEGHTKGYEEGVKKGREEGGKQGEAEGFVKGEAEGFEKGMEEGREAGKEQIFQEMAQILDPFRQALGTVDRMLEEMLVRYETQLVELVCQIAGKVVMAKLDADDTVIKNTILDALSQLASPEEITLSVAEEDYEYVEMIKESFFESVRSLTNVTVNTDAMLPKGGCRIESAGATVVTDPESKLKAVYDAIVQAGS</sequence>
<feature type="region of interest" description="Disordered" evidence="10">
    <location>
        <begin position="1"/>
        <end position="22"/>
    </location>
</feature>
<organism evidence="12 13">
    <name type="scientific">Desulfobacter latus</name>
    <dbReference type="NCBI Taxonomy" id="2292"/>
    <lineage>
        <taxon>Bacteria</taxon>
        <taxon>Pseudomonadati</taxon>
        <taxon>Thermodesulfobacteriota</taxon>
        <taxon>Desulfobacteria</taxon>
        <taxon>Desulfobacterales</taxon>
        <taxon>Desulfobacteraceae</taxon>
        <taxon>Desulfobacter</taxon>
    </lineage>
</organism>
<comment type="subcellular location">
    <subcellularLocation>
        <location evidence="2">Cytoplasm</location>
    </subcellularLocation>
</comment>
<dbReference type="GO" id="GO:0003774">
    <property type="term" value="F:cytoskeletal motor activity"/>
    <property type="evidence" value="ECO:0007669"/>
    <property type="project" value="InterPro"/>
</dbReference>
<dbReference type="GO" id="GO:0009288">
    <property type="term" value="C:bacterial-type flagellum"/>
    <property type="evidence" value="ECO:0007669"/>
    <property type="project" value="InterPro"/>
</dbReference>
<dbReference type="Pfam" id="PF02108">
    <property type="entry name" value="FliH"/>
    <property type="match status" value="1"/>
</dbReference>
<comment type="function">
    <text evidence="1">Needed for flagellar regrowth and assembly.</text>
</comment>
<name>A0A850STY9_9BACT</name>
<evidence type="ECO:0000256" key="5">
    <source>
        <dbReference type="ARBA" id="ARBA00022448"/>
    </source>
</evidence>